<feature type="transmembrane region" description="Helical" evidence="10">
    <location>
        <begin position="246"/>
        <end position="267"/>
    </location>
</feature>
<evidence type="ECO:0000256" key="5">
    <source>
        <dbReference type="ARBA" id="ARBA00023040"/>
    </source>
</evidence>
<dbReference type="GeneTree" id="ENSGT00990000203527"/>
<evidence type="ECO:0000256" key="8">
    <source>
        <dbReference type="ARBA" id="ARBA00023224"/>
    </source>
</evidence>
<evidence type="ECO:0000259" key="11">
    <source>
        <dbReference type="PROSITE" id="PS50262"/>
    </source>
</evidence>
<sequence length="310" mass="35748">MQSEVLLALYILTFLIGLPANCLAFYAFSKKVRENPSPTDILLLNLTSSDLLFLIFLPLKMYEASRGMRWYLPRILCSITSFVFFTTIYTSSLLLMAVSVDRYLGVAFPIHYRQLRKPRYAIAGSVFIWFMSGAHCSIVFITEHLLSNANSTSNVCYENFTAEQGRILVPVRMEFFVVLCMVPLLICVFCYLNCIRILYTQPRIRPQRKRKAIGMAVGTLLVFMVCFLPYNSAHLVGFINNESPRWRYYMLLLSTFNTCLDPIIFHFSSSTFRDTTKLSIFKMLRLHQKKDSLTCAFLLPGEYDMPARCC</sequence>
<feature type="transmembrane region" description="Helical" evidence="10">
    <location>
        <begin position="41"/>
        <end position="59"/>
    </location>
</feature>
<evidence type="ECO:0000256" key="9">
    <source>
        <dbReference type="RuleBase" id="RU000688"/>
    </source>
</evidence>
<feature type="transmembrane region" description="Helical" evidence="10">
    <location>
        <begin position="211"/>
        <end position="230"/>
    </location>
</feature>
<dbReference type="PANTHER" id="PTHR45822:SF7">
    <property type="entry name" value="FREE FATTY ACID RECEPTOR 3-LIKE"/>
    <property type="match status" value="1"/>
</dbReference>
<evidence type="ECO:0000313" key="12">
    <source>
        <dbReference type="Ensembl" id="ENSDCDP00010016558.1"/>
    </source>
</evidence>
<dbReference type="GO" id="GO:0005886">
    <property type="term" value="C:plasma membrane"/>
    <property type="evidence" value="ECO:0007669"/>
    <property type="project" value="UniProtKB-SubCell"/>
</dbReference>
<dbReference type="InterPro" id="IPR000276">
    <property type="entry name" value="GPCR_Rhodpsn"/>
</dbReference>
<comment type="subcellular location">
    <subcellularLocation>
        <location evidence="1">Cell membrane</location>
        <topology evidence="1">Multi-pass membrane protein</topology>
    </subcellularLocation>
</comment>
<dbReference type="PROSITE" id="PS50262">
    <property type="entry name" value="G_PROTEIN_RECEP_F1_2"/>
    <property type="match status" value="1"/>
</dbReference>
<comment type="similarity">
    <text evidence="9">Belongs to the G-protein coupled receptor 1 family.</text>
</comment>
<feature type="transmembrane region" description="Helical" evidence="10">
    <location>
        <begin position="6"/>
        <end position="29"/>
    </location>
</feature>
<protein>
    <recommendedName>
        <fullName evidence="11">G-protein coupled receptors family 1 profile domain-containing protein</fullName>
    </recommendedName>
</protein>
<reference evidence="12" key="2">
    <citation type="submission" date="2025-08" db="UniProtKB">
        <authorList>
            <consortium name="Ensembl"/>
        </authorList>
    </citation>
    <scope>IDENTIFICATION</scope>
</reference>
<name>A0AAY4B6F9_9TELE</name>
<dbReference type="CDD" id="cd15170">
    <property type="entry name" value="7tmA_FFAR2_FFAR3"/>
    <property type="match status" value="1"/>
</dbReference>
<keyword evidence="5 9" id="KW-0297">G-protein coupled receptor</keyword>
<dbReference type="Ensembl" id="ENSDCDT00010017569.1">
    <property type="protein sequence ID" value="ENSDCDP00010016558.1"/>
    <property type="gene ID" value="ENSDCDG00010007629.1"/>
</dbReference>
<evidence type="ECO:0000313" key="13">
    <source>
        <dbReference type="Proteomes" id="UP000694580"/>
    </source>
</evidence>
<keyword evidence="4 10" id="KW-1133">Transmembrane helix</keyword>
<evidence type="ECO:0000256" key="2">
    <source>
        <dbReference type="ARBA" id="ARBA00022475"/>
    </source>
</evidence>
<dbReference type="InterPro" id="IPR013312">
    <property type="entry name" value="GPR40-rel_orph"/>
</dbReference>
<proteinExistence type="inferred from homology"/>
<dbReference type="PROSITE" id="PS00237">
    <property type="entry name" value="G_PROTEIN_RECEP_F1_1"/>
    <property type="match status" value="1"/>
</dbReference>
<accession>A0AAY4B6F9</accession>
<keyword evidence="3 9" id="KW-0812">Transmembrane</keyword>
<feature type="domain" description="G-protein coupled receptors family 1 profile" evidence="11">
    <location>
        <begin position="20"/>
        <end position="265"/>
    </location>
</feature>
<dbReference type="Gene3D" id="1.20.1070.10">
    <property type="entry name" value="Rhodopsin 7-helix transmembrane proteins"/>
    <property type="match status" value="1"/>
</dbReference>
<keyword evidence="8 9" id="KW-0807">Transducer</keyword>
<dbReference type="PANTHER" id="PTHR45822">
    <property type="entry name" value="FREE FATTY ACID RECEPTOR 2-RELATED"/>
    <property type="match status" value="1"/>
</dbReference>
<feature type="transmembrane region" description="Helical" evidence="10">
    <location>
        <begin position="175"/>
        <end position="199"/>
    </location>
</feature>
<dbReference type="GO" id="GO:0071398">
    <property type="term" value="P:cellular response to fatty acid"/>
    <property type="evidence" value="ECO:0007669"/>
    <property type="project" value="TreeGrafter"/>
</dbReference>
<keyword evidence="7 9" id="KW-0675">Receptor</keyword>
<dbReference type="InterPro" id="IPR017452">
    <property type="entry name" value="GPCR_Rhodpsn_7TM"/>
</dbReference>
<organism evidence="12 13">
    <name type="scientific">Denticeps clupeoides</name>
    <name type="common">denticle herring</name>
    <dbReference type="NCBI Taxonomy" id="299321"/>
    <lineage>
        <taxon>Eukaryota</taxon>
        <taxon>Metazoa</taxon>
        <taxon>Chordata</taxon>
        <taxon>Craniata</taxon>
        <taxon>Vertebrata</taxon>
        <taxon>Euteleostomi</taxon>
        <taxon>Actinopterygii</taxon>
        <taxon>Neopterygii</taxon>
        <taxon>Teleostei</taxon>
        <taxon>Clupei</taxon>
        <taxon>Clupeiformes</taxon>
        <taxon>Denticipitoidei</taxon>
        <taxon>Denticipitidae</taxon>
        <taxon>Denticeps</taxon>
    </lineage>
</organism>
<evidence type="ECO:0000256" key="6">
    <source>
        <dbReference type="ARBA" id="ARBA00023136"/>
    </source>
</evidence>
<evidence type="ECO:0000256" key="10">
    <source>
        <dbReference type="SAM" id="Phobius"/>
    </source>
</evidence>
<evidence type="ECO:0000256" key="4">
    <source>
        <dbReference type="ARBA" id="ARBA00022989"/>
    </source>
</evidence>
<dbReference type="PRINTS" id="PR01904">
    <property type="entry name" value="GPR40FAMILY"/>
</dbReference>
<keyword evidence="2" id="KW-1003">Cell membrane</keyword>
<dbReference type="Pfam" id="PF00001">
    <property type="entry name" value="7tm_1"/>
    <property type="match status" value="1"/>
</dbReference>
<dbReference type="GO" id="GO:0004930">
    <property type="term" value="F:G protein-coupled receptor activity"/>
    <property type="evidence" value="ECO:0007669"/>
    <property type="project" value="UniProtKB-KW"/>
</dbReference>
<feature type="transmembrane region" description="Helical" evidence="10">
    <location>
        <begin position="120"/>
        <end position="141"/>
    </location>
</feature>
<dbReference type="SUPFAM" id="SSF81321">
    <property type="entry name" value="Family A G protein-coupled receptor-like"/>
    <property type="match status" value="1"/>
</dbReference>
<dbReference type="Proteomes" id="UP000694580">
    <property type="component" value="Chromosome 5"/>
</dbReference>
<dbReference type="AlphaFoldDB" id="A0AAY4B6F9"/>
<evidence type="ECO:0000256" key="7">
    <source>
        <dbReference type="ARBA" id="ARBA00023170"/>
    </source>
</evidence>
<feature type="transmembrane region" description="Helical" evidence="10">
    <location>
        <begin position="71"/>
        <end position="99"/>
    </location>
</feature>
<reference evidence="12" key="3">
    <citation type="submission" date="2025-09" db="UniProtKB">
        <authorList>
            <consortium name="Ensembl"/>
        </authorList>
    </citation>
    <scope>IDENTIFICATION</scope>
</reference>
<evidence type="ECO:0000256" key="1">
    <source>
        <dbReference type="ARBA" id="ARBA00004651"/>
    </source>
</evidence>
<dbReference type="PRINTS" id="PR00237">
    <property type="entry name" value="GPCRRHODOPSN"/>
</dbReference>
<keyword evidence="6 10" id="KW-0472">Membrane</keyword>
<keyword evidence="13" id="KW-1185">Reference proteome</keyword>
<reference evidence="12 13" key="1">
    <citation type="submission" date="2020-06" db="EMBL/GenBank/DDBJ databases">
        <authorList>
            <consortium name="Wellcome Sanger Institute Data Sharing"/>
        </authorList>
    </citation>
    <scope>NUCLEOTIDE SEQUENCE [LARGE SCALE GENOMIC DNA]</scope>
</reference>
<evidence type="ECO:0000256" key="3">
    <source>
        <dbReference type="ARBA" id="ARBA00022692"/>
    </source>
</evidence>